<accession>A0A914Z6G7</accession>
<evidence type="ECO:0000256" key="2">
    <source>
        <dbReference type="SAM" id="Phobius"/>
    </source>
</evidence>
<proteinExistence type="predicted"/>
<protein>
    <submittedName>
        <fullName evidence="4">Uncharacterized protein</fullName>
    </submittedName>
</protein>
<feature type="region of interest" description="Disordered" evidence="1">
    <location>
        <begin position="1"/>
        <end position="32"/>
    </location>
</feature>
<feature type="compositionally biased region" description="Basic and acidic residues" evidence="1">
    <location>
        <begin position="22"/>
        <end position="32"/>
    </location>
</feature>
<keyword evidence="2" id="KW-0472">Membrane</keyword>
<evidence type="ECO:0000313" key="4">
    <source>
        <dbReference type="WBParaSite" id="PSU_v2.g5837.t1"/>
    </source>
</evidence>
<keyword evidence="3" id="KW-1185">Reference proteome</keyword>
<organism evidence="3 4">
    <name type="scientific">Panagrolaimus superbus</name>
    <dbReference type="NCBI Taxonomy" id="310955"/>
    <lineage>
        <taxon>Eukaryota</taxon>
        <taxon>Metazoa</taxon>
        <taxon>Ecdysozoa</taxon>
        <taxon>Nematoda</taxon>
        <taxon>Chromadorea</taxon>
        <taxon>Rhabditida</taxon>
        <taxon>Tylenchina</taxon>
        <taxon>Panagrolaimomorpha</taxon>
        <taxon>Panagrolaimoidea</taxon>
        <taxon>Panagrolaimidae</taxon>
        <taxon>Panagrolaimus</taxon>
    </lineage>
</organism>
<dbReference type="WBParaSite" id="PSU_v2.g5837.t1">
    <property type="protein sequence ID" value="PSU_v2.g5837.t1"/>
    <property type="gene ID" value="PSU_v2.g5837"/>
</dbReference>
<dbReference type="Proteomes" id="UP000887577">
    <property type="component" value="Unplaced"/>
</dbReference>
<evidence type="ECO:0000313" key="3">
    <source>
        <dbReference type="Proteomes" id="UP000887577"/>
    </source>
</evidence>
<sequence length="166" mass="19021">MMTDAKDLSKGQQIASSGAPIKEAHANKKRDKDGNEIRLEELANFNPETLLENHRNFLKKLKIVALIFMITGALLLIFAISLCITFLILGSSERKRIEEFTRKLRKPGEWKFINCQVCYKLSENNTQNYVTAKMSRILGNNSTETAPCEYSISNFWKCDELKNELE</sequence>
<name>A0A914Z6G7_9BILA</name>
<reference evidence="4" key="1">
    <citation type="submission" date="2022-11" db="UniProtKB">
        <authorList>
            <consortium name="WormBaseParasite"/>
        </authorList>
    </citation>
    <scope>IDENTIFICATION</scope>
</reference>
<dbReference type="AlphaFoldDB" id="A0A914Z6G7"/>
<feature type="transmembrane region" description="Helical" evidence="2">
    <location>
        <begin position="63"/>
        <end position="89"/>
    </location>
</feature>
<keyword evidence="2" id="KW-0812">Transmembrane</keyword>
<evidence type="ECO:0000256" key="1">
    <source>
        <dbReference type="SAM" id="MobiDB-lite"/>
    </source>
</evidence>
<keyword evidence="2" id="KW-1133">Transmembrane helix</keyword>